<evidence type="ECO:0000313" key="3">
    <source>
        <dbReference type="EMBL" id="ULT84707.1"/>
    </source>
</evidence>
<proteinExistence type="predicted"/>
<dbReference type="Gene3D" id="2.40.10.10">
    <property type="entry name" value="Trypsin-like serine proteases"/>
    <property type="match status" value="1"/>
</dbReference>
<dbReference type="SMART" id="SM00020">
    <property type="entry name" value="Tryp_SPc"/>
    <property type="match status" value="1"/>
</dbReference>
<evidence type="ECO:0000256" key="1">
    <source>
        <dbReference type="SAM" id="SignalP"/>
    </source>
</evidence>
<keyword evidence="1" id="KW-0732">Signal</keyword>
<dbReference type="Pfam" id="PF03761">
    <property type="entry name" value="DUF316"/>
    <property type="match status" value="1"/>
</dbReference>
<organism evidence="3 4">
    <name type="scientific">Caenorhabditis briggsae</name>
    <dbReference type="NCBI Taxonomy" id="6238"/>
    <lineage>
        <taxon>Eukaryota</taxon>
        <taxon>Metazoa</taxon>
        <taxon>Ecdysozoa</taxon>
        <taxon>Nematoda</taxon>
        <taxon>Chromadorea</taxon>
        <taxon>Rhabditida</taxon>
        <taxon>Rhabditina</taxon>
        <taxon>Rhabditomorpha</taxon>
        <taxon>Rhabditoidea</taxon>
        <taxon>Rhabditidae</taxon>
        <taxon>Peloderinae</taxon>
        <taxon>Caenorhabditis</taxon>
    </lineage>
</organism>
<dbReference type="PANTHER" id="PTHR22596">
    <property type="entry name" value="TRYPSIN-LIKE PROTEASE PROTEIN 6"/>
    <property type="match status" value="1"/>
</dbReference>
<feature type="chain" id="PRO_5042231899" description="Peptidase S1 domain-containing protein" evidence="1">
    <location>
        <begin position="22"/>
        <end position="292"/>
    </location>
</feature>
<sequence length="292" mass="33018">MNRFLYLIFLFFVGIECGILSWEENQQLKTYCGTKPGPLEQFSSRRRNILGGVPISGSQAPWAVRIRFGNRRCSATIISPRHILSASHCVISHQGDYDPILTQSTAFCNENDWVFTQNNNLFYVTNQKDELVSEKVSKIILFNYCYRADPVYDDMMIWELKEDIQLNDFAQPACISNNPSLQATYTNVRMTSYGHNSTNMKNTDRKGISILRKGDFMIESLANSGSAFIIVDQHQKYYVRTGDSGGSVINDVNGRHFVIGVASCTEGSDPFKTIITSVYAHFNQICQYTGVC</sequence>
<feature type="domain" description="Peptidase S1" evidence="2">
    <location>
        <begin position="49"/>
        <end position="292"/>
    </location>
</feature>
<dbReference type="GO" id="GO:0004252">
    <property type="term" value="F:serine-type endopeptidase activity"/>
    <property type="evidence" value="ECO:0007669"/>
    <property type="project" value="InterPro"/>
</dbReference>
<dbReference type="InterPro" id="IPR005514">
    <property type="entry name" value="DUF316"/>
</dbReference>
<dbReference type="PROSITE" id="PS00134">
    <property type="entry name" value="TRYPSIN_HIS"/>
    <property type="match status" value="1"/>
</dbReference>
<dbReference type="EMBL" id="CP090896">
    <property type="protein sequence ID" value="ULT84707.1"/>
    <property type="molecule type" value="Genomic_DNA"/>
</dbReference>
<dbReference type="GO" id="GO:0006508">
    <property type="term" value="P:proteolysis"/>
    <property type="evidence" value="ECO:0007669"/>
    <property type="project" value="InterPro"/>
</dbReference>
<accession>A0AAE9CWA5</accession>
<gene>
    <name evidence="3" type="ORF">L3Y34_013396</name>
</gene>
<dbReference type="InterPro" id="IPR043504">
    <property type="entry name" value="Peptidase_S1_PA_chymotrypsin"/>
</dbReference>
<name>A0AAE9CWA5_CAEBR</name>
<protein>
    <recommendedName>
        <fullName evidence="2">Peptidase S1 domain-containing protein</fullName>
    </recommendedName>
</protein>
<dbReference type="InterPro" id="IPR009003">
    <property type="entry name" value="Peptidase_S1_PA"/>
</dbReference>
<dbReference type="Proteomes" id="UP000827892">
    <property type="component" value="Chromosome X"/>
</dbReference>
<dbReference type="SUPFAM" id="SSF50494">
    <property type="entry name" value="Trypsin-like serine proteases"/>
    <property type="match status" value="1"/>
</dbReference>
<reference evidence="3 4" key="1">
    <citation type="submission" date="2022-05" db="EMBL/GenBank/DDBJ databases">
        <title>Chromosome-level reference genomes for two strains of Caenorhabditis briggsae: an improved platform for comparative genomics.</title>
        <authorList>
            <person name="Stevens L."/>
            <person name="Andersen E.C."/>
        </authorList>
    </citation>
    <scope>NUCLEOTIDE SEQUENCE [LARGE SCALE GENOMIC DNA]</scope>
    <source>
        <strain evidence="3">QX1410_ONT</strain>
        <tissue evidence="3">Whole-organism</tissue>
    </source>
</reference>
<evidence type="ECO:0000313" key="4">
    <source>
        <dbReference type="Proteomes" id="UP000827892"/>
    </source>
</evidence>
<dbReference type="PROSITE" id="PS50240">
    <property type="entry name" value="TRYPSIN_DOM"/>
    <property type="match status" value="1"/>
</dbReference>
<dbReference type="PANTHER" id="PTHR22596:SF7">
    <property type="entry name" value="PEPTIDASE S1 DOMAIN-CONTAINING PROTEIN"/>
    <property type="match status" value="1"/>
</dbReference>
<evidence type="ECO:0000259" key="2">
    <source>
        <dbReference type="PROSITE" id="PS50240"/>
    </source>
</evidence>
<dbReference type="OMA" id="WAVRIRF"/>
<feature type="signal peptide" evidence="1">
    <location>
        <begin position="1"/>
        <end position="21"/>
    </location>
</feature>
<dbReference type="InterPro" id="IPR001254">
    <property type="entry name" value="Trypsin_dom"/>
</dbReference>
<dbReference type="InterPro" id="IPR018114">
    <property type="entry name" value="TRYPSIN_HIS"/>
</dbReference>
<dbReference type="AlphaFoldDB" id="A0AAE9CWA5"/>